<dbReference type="EMBL" id="VIBQ01000172">
    <property type="protein sequence ID" value="KAB9197935.1"/>
    <property type="molecule type" value="Genomic_DNA"/>
</dbReference>
<dbReference type="Proteomes" id="UP000327013">
    <property type="component" value="Unassembled WGS sequence"/>
</dbReference>
<dbReference type="AlphaFoldDB" id="A0A5N6L618"/>
<keyword evidence="3" id="KW-1185">Reference proteome</keyword>
<feature type="compositionally biased region" description="Basic and acidic residues" evidence="1">
    <location>
        <begin position="66"/>
        <end position="77"/>
    </location>
</feature>
<accession>A0A5N6L618</accession>
<name>A0A5N6L618_9ROSI</name>
<dbReference type="OrthoDB" id="10519238at2759"/>
<protein>
    <submittedName>
        <fullName evidence="2">Uncharacterized protein</fullName>
    </submittedName>
</protein>
<sequence length="189" mass="20306">MGVPGILILVDTPIAKEATFNPYNAKANKIPSLHSSNDSGVAYFRPKTLLGEGSSQNAEMESSSPSDKRSSSEKEESMPPFLRASGDTAVGSSSTSNRPTPDQSDQISSSGIGTSMYKGSRMVPPVGDGARMNLNVVPYNQNNPEDYKNLFEELNPFHIKGTGKTSAHNKAAENKIDELNLLNLITVQM</sequence>
<comment type="caution">
    <text evidence="2">The sequence shown here is derived from an EMBL/GenBank/DDBJ whole genome shotgun (WGS) entry which is preliminary data.</text>
</comment>
<evidence type="ECO:0000313" key="3">
    <source>
        <dbReference type="Proteomes" id="UP000327013"/>
    </source>
</evidence>
<proteinExistence type="predicted"/>
<organism evidence="2 3">
    <name type="scientific">Carpinus fangiana</name>
    <dbReference type="NCBI Taxonomy" id="176857"/>
    <lineage>
        <taxon>Eukaryota</taxon>
        <taxon>Viridiplantae</taxon>
        <taxon>Streptophyta</taxon>
        <taxon>Embryophyta</taxon>
        <taxon>Tracheophyta</taxon>
        <taxon>Spermatophyta</taxon>
        <taxon>Magnoliopsida</taxon>
        <taxon>eudicotyledons</taxon>
        <taxon>Gunneridae</taxon>
        <taxon>Pentapetalae</taxon>
        <taxon>rosids</taxon>
        <taxon>fabids</taxon>
        <taxon>Fagales</taxon>
        <taxon>Betulaceae</taxon>
        <taxon>Carpinus</taxon>
    </lineage>
</organism>
<reference evidence="2 3" key="1">
    <citation type="submission" date="2019-06" db="EMBL/GenBank/DDBJ databases">
        <title>A chromosomal-level reference genome of Carpinus fangiana (Coryloideae, Betulaceae).</title>
        <authorList>
            <person name="Yang X."/>
            <person name="Wang Z."/>
            <person name="Zhang L."/>
            <person name="Hao G."/>
            <person name="Liu J."/>
            <person name="Yang Y."/>
        </authorList>
    </citation>
    <scope>NUCLEOTIDE SEQUENCE [LARGE SCALE GENOMIC DNA]</scope>
    <source>
        <strain evidence="2">Cfa_2016G</strain>
        <tissue evidence="2">Leaf</tissue>
    </source>
</reference>
<evidence type="ECO:0000256" key="1">
    <source>
        <dbReference type="SAM" id="MobiDB-lite"/>
    </source>
</evidence>
<feature type="region of interest" description="Disordered" evidence="1">
    <location>
        <begin position="47"/>
        <end position="123"/>
    </location>
</feature>
<feature type="compositionally biased region" description="Polar residues" evidence="1">
    <location>
        <begin position="90"/>
        <end position="113"/>
    </location>
</feature>
<gene>
    <name evidence="2" type="ORF">FH972_027006</name>
</gene>
<evidence type="ECO:0000313" key="2">
    <source>
        <dbReference type="EMBL" id="KAB9197935.1"/>
    </source>
</evidence>